<dbReference type="InterPro" id="IPR000719">
    <property type="entry name" value="Prot_kinase_dom"/>
</dbReference>
<evidence type="ECO:0000259" key="9">
    <source>
        <dbReference type="PROSITE" id="PS50011"/>
    </source>
</evidence>
<dbReference type="AlphaFoldDB" id="T0ZB05"/>
<comment type="caution">
    <text evidence="10">The sequence shown here is derived from an EMBL/GenBank/DDBJ whole genome shotgun (WGS) entry which is preliminary data.</text>
</comment>
<reference evidence="10" key="2">
    <citation type="journal article" date="2014" name="ISME J.">
        <title>Microbial stratification in low pH oxic and suboxic macroscopic growths along an acid mine drainage.</title>
        <authorList>
            <person name="Mendez-Garcia C."/>
            <person name="Mesa V."/>
            <person name="Sprenger R.R."/>
            <person name="Richter M."/>
            <person name="Diez M.S."/>
            <person name="Solano J."/>
            <person name="Bargiela R."/>
            <person name="Golyshina O.V."/>
            <person name="Manteca A."/>
            <person name="Ramos J.L."/>
            <person name="Gallego J.R."/>
            <person name="Llorente I."/>
            <person name="Martins Dos Santos V.A."/>
            <person name="Jensen O.N."/>
            <person name="Pelaez A.I."/>
            <person name="Sanchez J."/>
            <person name="Ferrer M."/>
        </authorList>
    </citation>
    <scope>NUCLEOTIDE SEQUENCE</scope>
</reference>
<comment type="catalytic activity">
    <reaction evidence="8">
        <text>L-seryl-[protein] + ATP = O-phospho-L-seryl-[protein] + ADP + H(+)</text>
        <dbReference type="Rhea" id="RHEA:17989"/>
        <dbReference type="Rhea" id="RHEA-COMP:9863"/>
        <dbReference type="Rhea" id="RHEA-COMP:11604"/>
        <dbReference type="ChEBI" id="CHEBI:15378"/>
        <dbReference type="ChEBI" id="CHEBI:29999"/>
        <dbReference type="ChEBI" id="CHEBI:30616"/>
        <dbReference type="ChEBI" id="CHEBI:83421"/>
        <dbReference type="ChEBI" id="CHEBI:456216"/>
        <dbReference type="EC" id="2.7.11.1"/>
    </reaction>
</comment>
<dbReference type="GO" id="GO:0004674">
    <property type="term" value="F:protein serine/threonine kinase activity"/>
    <property type="evidence" value="ECO:0007669"/>
    <property type="project" value="UniProtKB-KW"/>
</dbReference>
<keyword evidence="4" id="KW-0547">Nucleotide-binding</keyword>
<comment type="catalytic activity">
    <reaction evidence="7">
        <text>L-threonyl-[protein] + ATP = O-phospho-L-threonyl-[protein] + ADP + H(+)</text>
        <dbReference type="Rhea" id="RHEA:46608"/>
        <dbReference type="Rhea" id="RHEA-COMP:11060"/>
        <dbReference type="Rhea" id="RHEA-COMP:11605"/>
        <dbReference type="ChEBI" id="CHEBI:15378"/>
        <dbReference type="ChEBI" id="CHEBI:30013"/>
        <dbReference type="ChEBI" id="CHEBI:30616"/>
        <dbReference type="ChEBI" id="CHEBI:61977"/>
        <dbReference type="ChEBI" id="CHEBI:456216"/>
        <dbReference type="EC" id="2.7.11.1"/>
    </reaction>
</comment>
<keyword evidence="2 10" id="KW-0723">Serine/threonine-protein kinase</keyword>
<name>T0ZB05_9ZZZZ</name>
<reference evidence="10" key="1">
    <citation type="submission" date="2013-08" db="EMBL/GenBank/DDBJ databases">
        <authorList>
            <person name="Mendez C."/>
            <person name="Richter M."/>
            <person name="Ferrer M."/>
            <person name="Sanchez J."/>
        </authorList>
    </citation>
    <scope>NUCLEOTIDE SEQUENCE</scope>
</reference>
<organism evidence="10">
    <name type="scientific">mine drainage metagenome</name>
    <dbReference type="NCBI Taxonomy" id="410659"/>
    <lineage>
        <taxon>unclassified sequences</taxon>
        <taxon>metagenomes</taxon>
        <taxon>ecological metagenomes</taxon>
    </lineage>
</organism>
<proteinExistence type="predicted"/>
<sequence>MQRKEAVHEATILSAIDSPYIVKYYDSFIEKSTINIIMEYCENGDLGHV</sequence>
<dbReference type="EC" id="2.7.11.1" evidence="1"/>
<dbReference type="Gene3D" id="3.30.200.20">
    <property type="entry name" value="Phosphorylase Kinase, domain 1"/>
    <property type="match status" value="1"/>
</dbReference>
<dbReference type="PANTHER" id="PTHR44899">
    <property type="entry name" value="CAMK FAMILY PROTEIN KINASE"/>
    <property type="match status" value="1"/>
</dbReference>
<dbReference type="GO" id="GO:0005524">
    <property type="term" value="F:ATP binding"/>
    <property type="evidence" value="ECO:0007669"/>
    <property type="project" value="UniProtKB-KW"/>
</dbReference>
<evidence type="ECO:0000256" key="3">
    <source>
        <dbReference type="ARBA" id="ARBA00022679"/>
    </source>
</evidence>
<keyword evidence="6" id="KW-0067">ATP-binding</keyword>
<evidence type="ECO:0000256" key="1">
    <source>
        <dbReference type="ARBA" id="ARBA00012513"/>
    </source>
</evidence>
<protein>
    <recommendedName>
        <fullName evidence="1">non-specific serine/threonine protein kinase</fullName>
        <ecNumber evidence="1">2.7.11.1</ecNumber>
    </recommendedName>
</protein>
<dbReference type="EMBL" id="AUZX01016248">
    <property type="protein sequence ID" value="EQD26149.1"/>
    <property type="molecule type" value="Genomic_DNA"/>
</dbReference>
<dbReference type="Pfam" id="PF00069">
    <property type="entry name" value="Pkinase"/>
    <property type="match status" value="1"/>
</dbReference>
<dbReference type="SUPFAM" id="SSF56112">
    <property type="entry name" value="Protein kinase-like (PK-like)"/>
    <property type="match status" value="1"/>
</dbReference>
<evidence type="ECO:0000256" key="8">
    <source>
        <dbReference type="ARBA" id="ARBA00048679"/>
    </source>
</evidence>
<evidence type="ECO:0000256" key="2">
    <source>
        <dbReference type="ARBA" id="ARBA00022527"/>
    </source>
</evidence>
<dbReference type="GO" id="GO:0106310">
    <property type="term" value="F:protein serine kinase activity"/>
    <property type="evidence" value="ECO:0007669"/>
    <property type="project" value="RHEA"/>
</dbReference>
<evidence type="ECO:0000313" key="10">
    <source>
        <dbReference type="EMBL" id="EQD26149.1"/>
    </source>
</evidence>
<evidence type="ECO:0000256" key="7">
    <source>
        <dbReference type="ARBA" id="ARBA00047899"/>
    </source>
</evidence>
<evidence type="ECO:0000256" key="6">
    <source>
        <dbReference type="ARBA" id="ARBA00022840"/>
    </source>
</evidence>
<dbReference type="Gene3D" id="1.10.510.10">
    <property type="entry name" value="Transferase(Phosphotransferase) domain 1"/>
    <property type="match status" value="1"/>
</dbReference>
<dbReference type="InterPro" id="IPR051131">
    <property type="entry name" value="NEK_Ser/Thr_kinase_NIMA"/>
</dbReference>
<dbReference type="PROSITE" id="PS50011">
    <property type="entry name" value="PROTEIN_KINASE_DOM"/>
    <property type="match status" value="1"/>
</dbReference>
<feature type="non-terminal residue" evidence="10">
    <location>
        <position position="49"/>
    </location>
</feature>
<feature type="domain" description="Protein kinase" evidence="9">
    <location>
        <begin position="1"/>
        <end position="49"/>
    </location>
</feature>
<dbReference type="InterPro" id="IPR011009">
    <property type="entry name" value="Kinase-like_dom_sf"/>
</dbReference>
<keyword evidence="5 10" id="KW-0418">Kinase</keyword>
<gene>
    <name evidence="10" type="ORF">B1A_21980</name>
</gene>
<accession>T0ZB05</accession>
<keyword evidence="3 10" id="KW-0808">Transferase</keyword>
<evidence type="ECO:0000256" key="5">
    <source>
        <dbReference type="ARBA" id="ARBA00022777"/>
    </source>
</evidence>
<evidence type="ECO:0000256" key="4">
    <source>
        <dbReference type="ARBA" id="ARBA00022741"/>
    </source>
</evidence>